<dbReference type="EMBL" id="JAENRR010000008">
    <property type="protein sequence ID" value="MBK3516754.1"/>
    <property type="molecule type" value="Genomic_DNA"/>
</dbReference>
<evidence type="ECO:0000313" key="3">
    <source>
        <dbReference type="EMBL" id="MBK3516754.1"/>
    </source>
</evidence>
<dbReference type="PROSITE" id="PS51257">
    <property type="entry name" value="PROKAR_LIPOPROTEIN"/>
    <property type="match status" value="1"/>
</dbReference>
<reference evidence="3 4" key="1">
    <citation type="submission" date="2021-01" db="EMBL/GenBank/DDBJ databases">
        <title>Carboxyliciviraga sp.nov., isolated from coastal sediments.</title>
        <authorList>
            <person name="Lu D."/>
            <person name="Zhang T."/>
        </authorList>
    </citation>
    <scope>NUCLEOTIDE SEQUENCE [LARGE SCALE GENOMIC DNA]</scope>
    <source>
        <strain evidence="3 4">N1Y132</strain>
    </source>
</reference>
<evidence type="ECO:0000256" key="1">
    <source>
        <dbReference type="ARBA" id="ARBA00022801"/>
    </source>
</evidence>
<keyword evidence="4" id="KW-1185">Reference proteome</keyword>
<dbReference type="Proteomes" id="UP000605676">
    <property type="component" value="Unassembled WGS sequence"/>
</dbReference>
<evidence type="ECO:0008006" key="5">
    <source>
        <dbReference type="Google" id="ProtNLM"/>
    </source>
</evidence>
<evidence type="ECO:0000256" key="2">
    <source>
        <dbReference type="SAM" id="SignalP"/>
    </source>
</evidence>
<dbReference type="SUPFAM" id="SSF51445">
    <property type="entry name" value="(Trans)glycosidases"/>
    <property type="match status" value="1"/>
</dbReference>
<feature type="chain" id="PRO_5046935795" description="Beta-glucosidase" evidence="2">
    <location>
        <begin position="23"/>
        <end position="128"/>
    </location>
</feature>
<dbReference type="InterPro" id="IPR017853">
    <property type="entry name" value="GH"/>
</dbReference>
<name>A0ABS1HHS6_9BACT</name>
<feature type="signal peptide" evidence="2">
    <location>
        <begin position="1"/>
        <end position="22"/>
    </location>
</feature>
<accession>A0ABS1HHS6</accession>
<comment type="caution">
    <text evidence="3">The sequence shown here is derived from an EMBL/GenBank/DDBJ whole genome shotgun (WGS) entry which is preliminary data.</text>
</comment>
<sequence>MTRLYLIMLFAAVILASCSSNEKPMSKEEQFVEDLLEKMTLAEKVGQLNQYTSRWEMTGPAPKDNAGAQDLSEQLKSGMVGSMLNVIGAEATRNAQKTVVENTRLGIPLIFGYDVMSMAYPLHQIHGN</sequence>
<organism evidence="3 4">
    <name type="scientific">Carboxylicivirga marina</name>
    <dbReference type="NCBI Taxonomy" id="2800988"/>
    <lineage>
        <taxon>Bacteria</taxon>
        <taxon>Pseudomonadati</taxon>
        <taxon>Bacteroidota</taxon>
        <taxon>Bacteroidia</taxon>
        <taxon>Marinilabiliales</taxon>
        <taxon>Marinilabiliaceae</taxon>
        <taxon>Carboxylicivirga</taxon>
    </lineage>
</organism>
<keyword evidence="2" id="KW-0732">Signal</keyword>
<protein>
    <recommendedName>
        <fullName evidence="5">Beta-glucosidase</fullName>
    </recommendedName>
</protein>
<evidence type="ECO:0000313" key="4">
    <source>
        <dbReference type="Proteomes" id="UP000605676"/>
    </source>
</evidence>
<gene>
    <name evidence="3" type="ORF">JIV24_05320</name>
</gene>
<dbReference type="RefSeq" id="WP_200463985.1">
    <property type="nucleotide sequence ID" value="NZ_JAENRR010000008.1"/>
</dbReference>
<dbReference type="InterPro" id="IPR036962">
    <property type="entry name" value="Glyco_hydro_3_N_sf"/>
</dbReference>
<proteinExistence type="predicted"/>
<dbReference type="Gene3D" id="3.20.20.300">
    <property type="entry name" value="Glycoside hydrolase, family 3, N-terminal domain"/>
    <property type="match status" value="1"/>
</dbReference>
<keyword evidence="1" id="KW-0378">Hydrolase</keyword>